<dbReference type="PANTHER" id="PTHR30203:SF24">
    <property type="entry name" value="BLR4935 PROTEIN"/>
    <property type="match status" value="1"/>
</dbReference>
<keyword evidence="2" id="KW-0732">Signal</keyword>
<accession>Q1LEG8</accession>
<dbReference type="Pfam" id="PF02321">
    <property type="entry name" value="OEP"/>
    <property type="match status" value="2"/>
</dbReference>
<keyword evidence="4" id="KW-1185">Reference proteome</keyword>
<dbReference type="Proteomes" id="UP000002429">
    <property type="component" value="Plasmid megaplasmid"/>
</dbReference>
<dbReference type="InterPro" id="IPR003423">
    <property type="entry name" value="OMP_efflux"/>
</dbReference>
<proteinExistence type="inferred from homology"/>
<dbReference type="AlphaFoldDB" id="Q1LEG8"/>
<organism evidence="3 4">
    <name type="scientific">Cupriavidus metallidurans (strain ATCC 43123 / DSM 2839 / NBRC 102507 / CH34)</name>
    <name type="common">Ralstonia metallidurans</name>
    <dbReference type="NCBI Taxonomy" id="266264"/>
    <lineage>
        <taxon>Bacteria</taxon>
        <taxon>Pseudomonadati</taxon>
        <taxon>Pseudomonadota</taxon>
        <taxon>Betaproteobacteria</taxon>
        <taxon>Burkholderiales</taxon>
        <taxon>Burkholderiaceae</taxon>
        <taxon>Cupriavidus</taxon>
    </lineage>
</organism>
<evidence type="ECO:0000256" key="2">
    <source>
        <dbReference type="SAM" id="SignalP"/>
    </source>
</evidence>
<dbReference type="PANTHER" id="PTHR30203">
    <property type="entry name" value="OUTER MEMBRANE CATION EFFLUX PROTEIN"/>
    <property type="match status" value="1"/>
</dbReference>
<comment type="similarity">
    <text evidence="1">Belongs to the outer membrane factor (OMF) (TC 1.B.17) family.</text>
</comment>
<dbReference type="HOGENOM" id="CLU_012817_14_3_4"/>
<dbReference type="InterPro" id="IPR010131">
    <property type="entry name" value="MdtP/NodT-like"/>
</dbReference>
<evidence type="ECO:0000313" key="3">
    <source>
        <dbReference type="EMBL" id="ABF11458.1"/>
    </source>
</evidence>
<reference evidence="4" key="1">
    <citation type="journal article" date="2010" name="PLoS ONE">
        <title>The complete genome sequence of Cupriavidus metallidurans strain CH34, a master survivalist in harsh and anthropogenic environments.</title>
        <authorList>
            <person name="Janssen P.J."/>
            <person name="Van Houdt R."/>
            <person name="Moors H."/>
            <person name="Monsieurs P."/>
            <person name="Morin N."/>
            <person name="Michaux A."/>
            <person name="Benotmane M.A."/>
            <person name="Leys N."/>
            <person name="Vallaeys T."/>
            <person name="Lapidus A."/>
            <person name="Monchy S."/>
            <person name="Medigue C."/>
            <person name="Taghavi S."/>
            <person name="McCorkle S."/>
            <person name="Dunn J."/>
            <person name="van der Lelie D."/>
            <person name="Mergeay M."/>
        </authorList>
    </citation>
    <scope>NUCLEOTIDE SEQUENCE [LARGE SCALE GENOMIC DNA]</scope>
    <source>
        <strain evidence="4">ATCC 43123 / DSM 2839 / NBRC 102507 / CH34</strain>
    </source>
</reference>
<name>Q1LEG8_CUPMC</name>
<sequence length="431" mass="45775">MRNFLSPPGLAAVLLCLSLGPIVSPVASAQGTAAPAPAPVWVQVPAQEPPSALTLEAALALATAQNPTLSAARIELDSTEGGITQARVIPNPEIAVQMEDTRAATRATTGQVNLPIELGGKRSARIGAANRARDVAQAQLGTTQADLRASVIGAFFNVLVAQERVRLAAGSVDIATRGANAAARRVAAGKISPVEETKAQVELANAQIERSEADAALVAARQSLATLWGNPSPRFTEADGNLDALPARPQATMLRQSLDGAPALLASERELDRRQAEINVQRSRQYPDVTVSVGAKRDNSSPERGTYPVLGVAIPLPLFDRNQGNLYTAIRQADKAADELRATRLRLDHDLQQASSQLEVSRSSALSLRETVLPAAERAYQAASQGFEAGKFNYLEVLDAQRTLFQARIRYLGVVANSWQAATTIDRILGR</sequence>
<dbReference type="RefSeq" id="WP_011519039.1">
    <property type="nucleotide sequence ID" value="NC_007974.2"/>
</dbReference>
<dbReference type="EMBL" id="CP000353">
    <property type="protein sequence ID" value="ABF11458.1"/>
    <property type="molecule type" value="Genomic_DNA"/>
</dbReference>
<protein>
    <submittedName>
        <fullName evidence="3">Heavy metal cation tricomponent efflux outer membrane porin (CzcC-like)</fullName>
    </submittedName>
</protein>
<dbReference type="SUPFAM" id="SSF56954">
    <property type="entry name" value="Outer membrane efflux proteins (OEP)"/>
    <property type="match status" value="1"/>
</dbReference>
<feature type="chain" id="PRO_5004193075" evidence="2">
    <location>
        <begin position="30"/>
        <end position="431"/>
    </location>
</feature>
<gene>
    <name evidence="3" type="primary">czcC2</name>
    <name evidence="3" type="ordered locus">Rmet_4596</name>
</gene>
<keyword evidence="3" id="KW-0614">Plasmid</keyword>
<dbReference type="Gene3D" id="1.20.1600.10">
    <property type="entry name" value="Outer membrane efflux proteins (OEP)"/>
    <property type="match status" value="1"/>
</dbReference>
<geneLocation type="plasmid" evidence="3 4">
    <name>megaplasmid</name>
</geneLocation>
<feature type="signal peptide" evidence="2">
    <location>
        <begin position="1"/>
        <end position="29"/>
    </location>
</feature>
<evidence type="ECO:0000256" key="1">
    <source>
        <dbReference type="ARBA" id="ARBA00007613"/>
    </source>
</evidence>
<evidence type="ECO:0000313" key="4">
    <source>
        <dbReference type="Proteomes" id="UP000002429"/>
    </source>
</evidence>
<dbReference type="GO" id="GO:0015562">
    <property type="term" value="F:efflux transmembrane transporter activity"/>
    <property type="evidence" value="ECO:0007669"/>
    <property type="project" value="InterPro"/>
</dbReference>
<dbReference type="KEGG" id="rme:Rmet_4596"/>
<dbReference type="eggNOG" id="COG1538">
    <property type="taxonomic scope" value="Bacteria"/>
</dbReference>